<feature type="compositionally biased region" description="Basic and acidic residues" evidence="1">
    <location>
        <begin position="17"/>
        <end position="34"/>
    </location>
</feature>
<organism evidence="2 3">
    <name type="scientific">Eruca vesicaria subsp. sativa</name>
    <name type="common">Garden rocket</name>
    <name type="synonym">Eruca sativa</name>
    <dbReference type="NCBI Taxonomy" id="29727"/>
    <lineage>
        <taxon>Eukaryota</taxon>
        <taxon>Viridiplantae</taxon>
        <taxon>Streptophyta</taxon>
        <taxon>Embryophyta</taxon>
        <taxon>Tracheophyta</taxon>
        <taxon>Spermatophyta</taxon>
        <taxon>Magnoliopsida</taxon>
        <taxon>eudicotyledons</taxon>
        <taxon>Gunneridae</taxon>
        <taxon>Pentapetalae</taxon>
        <taxon>rosids</taxon>
        <taxon>malvids</taxon>
        <taxon>Brassicales</taxon>
        <taxon>Brassicaceae</taxon>
        <taxon>Brassiceae</taxon>
        <taxon>Eruca</taxon>
    </lineage>
</organism>
<protein>
    <submittedName>
        <fullName evidence="2">Uncharacterized protein</fullName>
    </submittedName>
</protein>
<feature type="compositionally biased region" description="Polar residues" evidence="1">
    <location>
        <begin position="40"/>
        <end position="52"/>
    </location>
</feature>
<dbReference type="AlphaFoldDB" id="A0ABC8JMS5"/>
<feature type="compositionally biased region" description="Basic and acidic residues" evidence="1">
    <location>
        <begin position="56"/>
        <end position="93"/>
    </location>
</feature>
<dbReference type="EMBL" id="CAKOAT010118821">
    <property type="protein sequence ID" value="CAH8332154.1"/>
    <property type="molecule type" value="Genomic_DNA"/>
</dbReference>
<dbReference type="InterPro" id="IPR021827">
    <property type="entry name" value="Nup186/Nup192/Nup205"/>
</dbReference>
<evidence type="ECO:0000256" key="1">
    <source>
        <dbReference type="SAM" id="MobiDB-lite"/>
    </source>
</evidence>
<evidence type="ECO:0000313" key="2">
    <source>
        <dbReference type="EMBL" id="CAH8332154.1"/>
    </source>
</evidence>
<dbReference type="Proteomes" id="UP001642260">
    <property type="component" value="Unassembled WGS sequence"/>
</dbReference>
<feature type="region of interest" description="Disordered" evidence="1">
    <location>
        <begin position="17"/>
        <end position="116"/>
    </location>
</feature>
<accession>A0ABC8JMS5</accession>
<feature type="region of interest" description="Disordered" evidence="1">
    <location>
        <begin position="149"/>
        <end position="168"/>
    </location>
</feature>
<feature type="compositionally biased region" description="Basic residues" evidence="1">
    <location>
        <begin position="154"/>
        <end position="168"/>
    </location>
</feature>
<keyword evidence="3" id="KW-1185">Reference proteome</keyword>
<sequence>MGEEIKRQRRLTVLRDLQEQERLKPLEAKEESKVPEAVSLTATQADDNTANGSSESHQEPESSEAGEKQERVDGLVKGGNDDKRADHLVKEVEENASDNGISSVSEKEASEDEEALKQKIESLEKRIENLEEELREVASLEISLYSVVPDHSSSAHKLHRPSRRKNEV</sequence>
<comment type="caution">
    <text evidence="2">The sequence shown here is derived from an EMBL/GenBank/DDBJ whole genome shotgun (WGS) entry which is preliminary data.</text>
</comment>
<evidence type="ECO:0000313" key="3">
    <source>
        <dbReference type="Proteomes" id="UP001642260"/>
    </source>
</evidence>
<dbReference type="PANTHER" id="PTHR31344">
    <property type="entry name" value="NUCLEAR PORE COMPLEX PROTEIN NUP205"/>
    <property type="match status" value="1"/>
</dbReference>
<name>A0ABC8JMS5_ERUVS</name>
<gene>
    <name evidence="2" type="ORF">ERUC_LOCUS12543</name>
</gene>
<reference evidence="2 3" key="1">
    <citation type="submission" date="2022-03" db="EMBL/GenBank/DDBJ databases">
        <authorList>
            <person name="Macdonald S."/>
            <person name="Ahmed S."/>
            <person name="Newling K."/>
        </authorList>
    </citation>
    <scope>NUCLEOTIDE SEQUENCE [LARGE SCALE GENOMIC DNA]</scope>
</reference>
<proteinExistence type="predicted"/>
<dbReference type="PANTHER" id="PTHR31344:SF14">
    <property type="entry name" value="NUCLEOLAR-LIKE PROTEIN"/>
    <property type="match status" value="1"/>
</dbReference>